<dbReference type="Pfam" id="PF02525">
    <property type="entry name" value="Flavodoxin_2"/>
    <property type="match status" value="1"/>
</dbReference>
<reference evidence="4 5" key="1">
    <citation type="submission" date="2016-11" db="EMBL/GenBank/DDBJ databases">
        <title>Complete genome sequence of Streptomyces niveus SCSIO 3406.</title>
        <authorList>
            <person name="Zhu Q."/>
            <person name="Cheng W."/>
            <person name="Song Y."/>
            <person name="Li Q."/>
            <person name="Ju J."/>
        </authorList>
    </citation>
    <scope>NUCLEOTIDE SEQUENCE [LARGE SCALE GENOMIC DNA]</scope>
    <source>
        <strain evidence="4 5">SCSIO 3406</strain>
    </source>
</reference>
<dbReference type="SUPFAM" id="SSF52218">
    <property type="entry name" value="Flavoproteins"/>
    <property type="match status" value="1"/>
</dbReference>
<evidence type="ECO:0000259" key="3">
    <source>
        <dbReference type="Pfam" id="PF02525"/>
    </source>
</evidence>
<dbReference type="InterPro" id="IPR051545">
    <property type="entry name" value="NAD(P)H_dehydrogenase_qn"/>
</dbReference>
<proteinExistence type="inferred from homology"/>
<dbReference type="InterPro" id="IPR003680">
    <property type="entry name" value="Flavodoxin_fold"/>
</dbReference>
<evidence type="ECO:0000256" key="1">
    <source>
        <dbReference type="ARBA" id="ARBA00006252"/>
    </source>
</evidence>
<dbReference type="AlphaFoldDB" id="A0A1U9R1X2"/>
<dbReference type="InterPro" id="IPR029039">
    <property type="entry name" value="Flavoprotein-like_sf"/>
</dbReference>
<accession>A0A1U9R1X2</accession>
<dbReference type="OrthoDB" id="9798454at2"/>
<sequence>MRVLWLYAHPDPRSLNGALRDEGIAVLREHGHEVVESDLYAMEWNPVVGHGDFQHDPGERLDVLTESQAALENGTLSEDIRAEQEKLLWSDTLVVQFPLWWFGPPAILKGWFDRLFIQGFAQGVLDPETGRAQRYGSGGLAGRRALVLTTVGANAATTGPRGIHGDINEVLFPLLHGTLWYPGMTVVPPLVVNGAVKLAEAEYKTAVGQLRQRLLTLEETEPIPYRSQNGGDYDEHLVLRPDRAPGEEGIHIHYAAGGIDERCERTGGDDEADR</sequence>
<evidence type="ECO:0000313" key="5">
    <source>
        <dbReference type="Proteomes" id="UP000189677"/>
    </source>
</evidence>
<feature type="domain" description="Flavodoxin-like fold" evidence="3">
    <location>
        <begin position="1"/>
        <end position="214"/>
    </location>
</feature>
<dbReference type="RefSeq" id="WP_078079015.1">
    <property type="nucleotide sequence ID" value="NZ_CP018047.1"/>
</dbReference>
<gene>
    <name evidence="4" type="ORF">BBN63_33295</name>
</gene>
<evidence type="ECO:0000256" key="2">
    <source>
        <dbReference type="ARBA" id="ARBA00023002"/>
    </source>
</evidence>
<organism evidence="4 5">
    <name type="scientific">Streptomyces niveus</name>
    <name type="common">Streptomyces spheroides</name>
    <dbReference type="NCBI Taxonomy" id="193462"/>
    <lineage>
        <taxon>Bacteria</taxon>
        <taxon>Bacillati</taxon>
        <taxon>Actinomycetota</taxon>
        <taxon>Actinomycetes</taxon>
        <taxon>Kitasatosporales</taxon>
        <taxon>Streptomycetaceae</taxon>
        <taxon>Streptomyces</taxon>
    </lineage>
</organism>
<protein>
    <submittedName>
        <fullName evidence="4">NADPH:quinone reductase</fullName>
    </submittedName>
</protein>
<keyword evidence="5" id="KW-1185">Reference proteome</keyword>
<dbReference type="KEGG" id="snw:BBN63_33295"/>
<dbReference type="Proteomes" id="UP000189677">
    <property type="component" value="Chromosome"/>
</dbReference>
<comment type="similarity">
    <text evidence="1">Belongs to the NAD(P)H dehydrogenase (quinone) family.</text>
</comment>
<dbReference type="PANTHER" id="PTHR10204">
    <property type="entry name" value="NAD P H OXIDOREDUCTASE-RELATED"/>
    <property type="match status" value="1"/>
</dbReference>
<dbReference type="GO" id="GO:0005829">
    <property type="term" value="C:cytosol"/>
    <property type="evidence" value="ECO:0007669"/>
    <property type="project" value="TreeGrafter"/>
</dbReference>
<dbReference type="Gene3D" id="3.40.50.360">
    <property type="match status" value="1"/>
</dbReference>
<keyword evidence="2" id="KW-0560">Oxidoreductase</keyword>
<dbReference type="PANTHER" id="PTHR10204:SF34">
    <property type="entry name" value="NAD(P)H DEHYDROGENASE [QUINONE] 1 ISOFORM 1"/>
    <property type="match status" value="1"/>
</dbReference>
<evidence type="ECO:0000313" key="4">
    <source>
        <dbReference type="EMBL" id="AQU70329.1"/>
    </source>
</evidence>
<dbReference type="EMBL" id="CP018047">
    <property type="protein sequence ID" value="AQU70329.1"/>
    <property type="molecule type" value="Genomic_DNA"/>
</dbReference>
<name>A0A1U9R1X2_STRNV</name>
<dbReference type="GO" id="GO:0003955">
    <property type="term" value="F:NAD(P)H dehydrogenase (quinone) activity"/>
    <property type="evidence" value="ECO:0007669"/>
    <property type="project" value="TreeGrafter"/>
</dbReference>